<feature type="chain" id="PRO_5046718925" evidence="7">
    <location>
        <begin position="22"/>
        <end position="443"/>
    </location>
</feature>
<dbReference type="Pfam" id="PF03572">
    <property type="entry name" value="Peptidase_S41"/>
    <property type="match status" value="1"/>
</dbReference>
<accession>A0ABX4LV46</accession>
<dbReference type="CDD" id="cd07560">
    <property type="entry name" value="Peptidase_S41_CPP"/>
    <property type="match status" value="1"/>
</dbReference>
<name>A0ABX4LV46_9BACT</name>
<dbReference type="NCBIfam" id="TIGR00225">
    <property type="entry name" value="prc"/>
    <property type="match status" value="1"/>
</dbReference>
<reference evidence="10" key="1">
    <citation type="submission" date="2017-09" db="EMBL/GenBank/DDBJ databases">
        <title>Arcobacter canalis sp. nov., a new species isolated from a water canal contaminated with urban sewage.</title>
        <authorList>
            <person name="Perez-Cataluna A."/>
            <person name="Salas-Masso N."/>
            <person name="Figueras M.J."/>
        </authorList>
    </citation>
    <scope>NUCLEOTIDE SEQUENCE [LARGE SCALE GENOMIC DNA]</scope>
    <source>
        <strain evidence="10">CECT 7727</strain>
    </source>
</reference>
<evidence type="ECO:0000313" key="10">
    <source>
        <dbReference type="Proteomes" id="UP000224740"/>
    </source>
</evidence>
<dbReference type="SMART" id="SM00245">
    <property type="entry name" value="TSPc"/>
    <property type="match status" value="1"/>
</dbReference>
<evidence type="ECO:0000256" key="5">
    <source>
        <dbReference type="RuleBase" id="RU004404"/>
    </source>
</evidence>
<evidence type="ECO:0000256" key="6">
    <source>
        <dbReference type="SAM" id="MobiDB-lite"/>
    </source>
</evidence>
<feature type="signal peptide" evidence="7">
    <location>
        <begin position="1"/>
        <end position="21"/>
    </location>
</feature>
<keyword evidence="7" id="KW-0732">Signal</keyword>
<dbReference type="InterPro" id="IPR001478">
    <property type="entry name" value="PDZ"/>
</dbReference>
<dbReference type="PROSITE" id="PS50106">
    <property type="entry name" value="PDZ"/>
    <property type="match status" value="1"/>
</dbReference>
<protein>
    <submittedName>
        <fullName evidence="9">Peptidase S41</fullName>
    </submittedName>
</protein>
<dbReference type="PANTHER" id="PTHR32060">
    <property type="entry name" value="TAIL-SPECIFIC PROTEASE"/>
    <property type="match status" value="1"/>
</dbReference>
<dbReference type="SUPFAM" id="SSF52096">
    <property type="entry name" value="ClpP/crotonase"/>
    <property type="match status" value="1"/>
</dbReference>
<dbReference type="SUPFAM" id="SSF50156">
    <property type="entry name" value="PDZ domain-like"/>
    <property type="match status" value="1"/>
</dbReference>
<proteinExistence type="inferred from homology"/>
<evidence type="ECO:0000256" key="4">
    <source>
        <dbReference type="ARBA" id="ARBA00022825"/>
    </source>
</evidence>
<keyword evidence="2 5" id="KW-0645">Protease</keyword>
<dbReference type="InterPro" id="IPR036034">
    <property type="entry name" value="PDZ_sf"/>
</dbReference>
<dbReference type="Proteomes" id="UP000224740">
    <property type="component" value="Unassembled WGS sequence"/>
</dbReference>
<dbReference type="Gene3D" id="3.90.226.10">
    <property type="entry name" value="2-enoyl-CoA Hydratase, Chain A, domain 1"/>
    <property type="match status" value="1"/>
</dbReference>
<comment type="caution">
    <text evidence="9">The sequence shown here is derived from an EMBL/GenBank/DDBJ whole genome shotgun (WGS) entry which is preliminary data.</text>
</comment>
<comment type="similarity">
    <text evidence="1 5">Belongs to the peptidase S41A family.</text>
</comment>
<dbReference type="CDD" id="cd06782">
    <property type="entry name" value="cpPDZ_CPP-like"/>
    <property type="match status" value="1"/>
</dbReference>
<sequence length="443" mass="49015">MMKKFLLASSFALVLSHGLFAKEKSEELTQSRFESLTKLTQVIGTVEKYYVDDVKLQEIVNKAIKGLMQELDAHSSFLDKKSTKEMSIQTNGEFGGLGITVGMRDSALTVISPIDGTPAYEAGIKSGDIILKIDDKSTLNMTLNDAVGLMRGKPKTKINLTVVRKGENKPLKITIVRDIIKVQSVFSKKIDDNLLYLRIASFDKKVTDKLKDIIKKHTKTKGIVLDLRNNPGGLLAQAISVTDLFVDSGVIVSQKGRDASDEEKFYAKYTNTLTDVPMVVLVNAGSASASEIVSGALQDHKRAIIIGEKTFGKGSVQAVLPIVKDRSENIKLTIAKYYLPSGRTIQAKGITPDIIAFAGKTVTEPSNDFQIKEADLKKHLEEELEKVEDKKTKKEVKSGKDKEKVEKKEEDKEKEEIITKKDIQNDNQINSAINILKSLIIMK</sequence>
<dbReference type="InterPro" id="IPR029045">
    <property type="entry name" value="ClpP/crotonase-like_dom_sf"/>
</dbReference>
<keyword evidence="3 5" id="KW-0378">Hydrolase</keyword>
<dbReference type="Gene3D" id="2.30.42.10">
    <property type="match status" value="1"/>
</dbReference>
<evidence type="ECO:0000256" key="3">
    <source>
        <dbReference type="ARBA" id="ARBA00022801"/>
    </source>
</evidence>
<keyword evidence="4 5" id="KW-0720">Serine protease</keyword>
<evidence type="ECO:0000256" key="7">
    <source>
        <dbReference type="SAM" id="SignalP"/>
    </source>
</evidence>
<dbReference type="InterPro" id="IPR005151">
    <property type="entry name" value="Tail-specific_protease"/>
</dbReference>
<organism evidence="9 10">
    <name type="scientific">Malaciobacter marinus</name>
    <dbReference type="NCBI Taxonomy" id="505249"/>
    <lineage>
        <taxon>Bacteria</taxon>
        <taxon>Pseudomonadati</taxon>
        <taxon>Campylobacterota</taxon>
        <taxon>Epsilonproteobacteria</taxon>
        <taxon>Campylobacterales</taxon>
        <taxon>Arcobacteraceae</taxon>
        <taxon>Malaciobacter</taxon>
    </lineage>
</organism>
<feature type="region of interest" description="Disordered" evidence="6">
    <location>
        <begin position="387"/>
        <end position="415"/>
    </location>
</feature>
<gene>
    <name evidence="9" type="ORF">CPH92_12435</name>
</gene>
<dbReference type="SMART" id="SM00228">
    <property type="entry name" value="PDZ"/>
    <property type="match status" value="1"/>
</dbReference>
<dbReference type="InterPro" id="IPR004447">
    <property type="entry name" value="Peptidase_S41A"/>
</dbReference>
<evidence type="ECO:0000259" key="8">
    <source>
        <dbReference type="PROSITE" id="PS50106"/>
    </source>
</evidence>
<dbReference type="Pfam" id="PF13180">
    <property type="entry name" value="PDZ_2"/>
    <property type="match status" value="1"/>
</dbReference>
<dbReference type="PANTHER" id="PTHR32060:SF30">
    <property type="entry name" value="CARBOXY-TERMINAL PROCESSING PROTEASE CTPA"/>
    <property type="match status" value="1"/>
</dbReference>
<feature type="domain" description="PDZ" evidence="8">
    <location>
        <begin position="85"/>
        <end position="151"/>
    </location>
</feature>
<evidence type="ECO:0000256" key="2">
    <source>
        <dbReference type="ARBA" id="ARBA00022670"/>
    </source>
</evidence>
<dbReference type="Gene3D" id="3.30.750.44">
    <property type="match status" value="1"/>
</dbReference>
<evidence type="ECO:0000256" key="1">
    <source>
        <dbReference type="ARBA" id="ARBA00009179"/>
    </source>
</evidence>
<keyword evidence="10" id="KW-1185">Reference proteome</keyword>
<dbReference type="EMBL" id="NXAO01000060">
    <property type="protein sequence ID" value="PHO14356.1"/>
    <property type="molecule type" value="Genomic_DNA"/>
</dbReference>
<evidence type="ECO:0000313" key="9">
    <source>
        <dbReference type="EMBL" id="PHO14356.1"/>
    </source>
</evidence>